<evidence type="ECO:0000313" key="3">
    <source>
        <dbReference type="Proteomes" id="UP000886523"/>
    </source>
</evidence>
<keyword evidence="1" id="KW-0472">Membrane</keyword>
<dbReference type="InterPro" id="IPR021013">
    <property type="entry name" value="ATPase_Vma12"/>
</dbReference>
<dbReference type="AlphaFoldDB" id="A0A9P6AWM2"/>
<protein>
    <submittedName>
        <fullName evidence="2">Uncharacterized protein</fullName>
    </submittedName>
</protein>
<keyword evidence="1" id="KW-0812">Transmembrane</keyword>
<evidence type="ECO:0000313" key="2">
    <source>
        <dbReference type="EMBL" id="KAF9513296.1"/>
    </source>
</evidence>
<sequence>MAATVNVSLPDHLHAALVQLLGLDVPENIRQKLLQYVKPTFSESATELPYELLASISRWAHSDDGKLSLTGHRLDLSDYLLISLLSGTTTSPLAKLPPYRSEDPNTEASRQSSDRRALTALLNALFSVLGVGVATWWMAGSAGWRPERRVLLALFCAVVVATSEGILYLIWASRHTPGSNKLHRLKNKKIDDPNEVHFEAELAQNDSSMAPEALDIVREWGARRPNTNVGGVLPDYCNPLV</sequence>
<dbReference type="EMBL" id="MU128974">
    <property type="protein sequence ID" value="KAF9513296.1"/>
    <property type="molecule type" value="Genomic_DNA"/>
</dbReference>
<proteinExistence type="predicted"/>
<comment type="caution">
    <text evidence="2">The sequence shown here is derived from an EMBL/GenBank/DDBJ whole genome shotgun (WGS) entry which is preliminary data.</text>
</comment>
<keyword evidence="1" id="KW-1133">Transmembrane helix</keyword>
<feature type="transmembrane region" description="Helical" evidence="1">
    <location>
        <begin position="120"/>
        <end position="139"/>
    </location>
</feature>
<dbReference type="Pfam" id="PF11712">
    <property type="entry name" value="Vma12"/>
    <property type="match status" value="1"/>
</dbReference>
<organism evidence="2 3">
    <name type="scientific">Hydnum rufescens UP504</name>
    <dbReference type="NCBI Taxonomy" id="1448309"/>
    <lineage>
        <taxon>Eukaryota</taxon>
        <taxon>Fungi</taxon>
        <taxon>Dikarya</taxon>
        <taxon>Basidiomycota</taxon>
        <taxon>Agaricomycotina</taxon>
        <taxon>Agaricomycetes</taxon>
        <taxon>Cantharellales</taxon>
        <taxon>Hydnaceae</taxon>
        <taxon>Hydnum</taxon>
    </lineage>
</organism>
<keyword evidence="3" id="KW-1185">Reference proteome</keyword>
<gene>
    <name evidence="2" type="ORF">BS47DRAFT_1393395</name>
</gene>
<dbReference type="GO" id="GO:0070072">
    <property type="term" value="P:vacuolar proton-transporting V-type ATPase complex assembly"/>
    <property type="evidence" value="ECO:0007669"/>
    <property type="project" value="InterPro"/>
</dbReference>
<dbReference type="Proteomes" id="UP000886523">
    <property type="component" value="Unassembled WGS sequence"/>
</dbReference>
<evidence type="ECO:0000256" key="1">
    <source>
        <dbReference type="SAM" id="Phobius"/>
    </source>
</evidence>
<feature type="transmembrane region" description="Helical" evidence="1">
    <location>
        <begin position="151"/>
        <end position="171"/>
    </location>
</feature>
<reference evidence="2" key="1">
    <citation type="journal article" date="2020" name="Nat. Commun.">
        <title>Large-scale genome sequencing of mycorrhizal fungi provides insights into the early evolution of symbiotic traits.</title>
        <authorList>
            <person name="Miyauchi S."/>
            <person name="Kiss E."/>
            <person name="Kuo A."/>
            <person name="Drula E."/>
            <person name="Kohler A."/>
            <person name="Sanchez-Garcia M."/>
            <person name="Morin E."/>
            <person name="Andreopoulos B."/>
            <person name="Barry K.W."/>
            <person name="Bonito G."/>
            <person name="Buee M."/>
            <person name="Carver A."/>
            <person name="Chen C."/>
            <person name="Cichocki N."/>
            <person name="Clum A."/>
            <person name="Culley D."/>
            <person name="Crous P.W."/>
            <person name="Fauchery L."/>
            <person name="Girlanda M."/>
            <person name="Hayes R.D."/>
            <person name="Keri Z."/>
            <person name="LaButti K."/>
            <person name="Lipzen A."/>
            <person name="Lombard V."/>
            <person name="Magnuson J."/>
            <person name="Maillard F."/>
            <person name="Murat C."/>
            <person name="Nolan M."/>
            <person name="Ohm R.A."/>
            <person name="Pangilinan J."/>
            <person name="Pereira M.F."/>
            <person name="Perotto S."/>
            <person name="Peter M."/>
            <person name="Pfister S."/>
            <person name="Riley R."/>
            <person name="Sitrit Y."/>
            <person name="Stielow J.B."/>
            <person name="Szollosi G."/>
            <person name="Zifcakova L."/>
            <person name="Stursova M."/>
            <person name="Spatafora J.W."/>
            <person name="Tedersoo L."/>
            <person name="Vaario L.M."/>
            <person name="Yamada A."/>
            <person name="Yan M."/>
            <person name="Wang P."/>
            <person name="Xu J."/>
            <person name="Bruns T."/>
            <person name="Baldrian P."/>
            <person name="Vilgalys R."/>
            <person name="Dunand C."/>
            <person name="Henrissat B."/>
            <person name="Grigoriev I.V."/>
            <person name="Hibbett D."/>
            <person name="Nagy L.G."/>
            <person name="Martin F.M."/>
        </authorList>
    </citation>
    <scope>NUCLEOTIDE SEQUENCE</scope>
    <source>
        <strain evidence="2">UP504</strain>
    </source>
</reference>
<name>A0A9P6AWM2_9AGAM</name>
<dbReference type="OrthoDB" id="3193718at2759"/>
<accession>A0A9P6AWM2</accession>